<evidence type="ECO:0000313" key="2">
    <source>
        <dbReference type="EMBL" id="KAL2521575.1"/>
    </source>
</evidence>
<dbReference type="Gene3D" id="1.25.40.10">
    <property type="entry name" value="Tetratricopeptide repeat domain"/>
    <property type="match status" value="1"/>
</dbReference>
<dbReference type="Gene3D" id="3.30.70.330">
    <property type="match status" value="1"/>
</dbReference>
<dbReference type="InterPro" id="IPR035979">
    <property type="entry name" value="RBD_domain_sf"/>
</dbReference>
<sequence length="263" mass="29443">MKIFVIYHYENGRFAEALALYDTAISIDPNKASYRSNKSHALTALGKLLEAAFECREAIRIDPYYQRAHNRLATLYTRLGEAEKAAYHFKQAGAKADSDSMNKSSSSSEHLCTEAKRQRDWNTLVKEAALAIAAGADSAPLIARQPSLVAEVPRQPFFARQPVVGEAEGDLIEEEMEGMQEEPEPQEDSGHVREGHAEIVDAAKKEEHHEDVKEKLKRKEFEIFVGGLDKDATEDDLTKVFSEVGNVTDNFPSLVDELFRTKD</sequence>
<protein>
    <submittedName>
        <fullName evidence="2">Kinesin light chain</fullName>
    </submittedName>
</protein>
<reference evidence="3" key="1">
    <citation type="submission" date="2024-07" db="EMBL/GenBank/DDBJ databases">
        <title>Two chromosome-level genome assemblies of Korean endemic species Abeliophyllum distichum and Forsythia ovata (Oleaceae).</title>
        <authorList>
            <person name="Jang H."/>
        </authorList>
    </citation>
    <scope>NUCLEOTIDE SEQUENCE [LARGE SCALE GENOMIC DNA]</scope>
</reference>
<evidence type="ECO:0000259" key="1">
    <source>
        <dbReference type="Pfam" id="PF00076"/>
    </source>
</evidence>
<dbReference type="Pfam" id="PF13181">
    <property type="entry name" value="TPR_8"/>
    <property type="match status" value="2"/>
</dbReference>
<dbReference type="PANTHER" id="PTHR46050:SF7">
    <property type="entry name" value="TETRATRICOPEPTIDE REPEAT (TPR)-LIKE SUPERFAMILY PROTEIN"/>
    <property type="match status" value="1"/>
</dbReference>
<comment type="caution">
    <text evidence="2">The sequence shown here is derived from an EMBL/GenBank/DDBJ whole genome shotgun (WGS) entry which is preliminary data.</text>
</comment>
<dbReference type="Pfam" id="PF00076">
    <property type="entry name" value="RRM_1"/>
    <property type="match status" value="1"/>
</dbReference>
<name>A0ABD1U9A0_9LAMI</name>
<dbReference type="SUPFAM" id="SSF54928">
    <property type="entry name" value="RNA-binding domain, RBD"/>
    <property type="match status" value="1"/>
</dbReference>
<dbReference type="Proteomes" id="UP001604277">
    <property type="component" value="Unassembled WGS sequence"/>
</dbReference>
<accession>A0ABD1U9A0</accession>
<organism evidence="2 3">
    <name type="scientific">Forsythia ovata</name>
    <dbReference type="NCBI Taxonomy" id="205694"/>
    <lineage>
        <taxon>Eukaryota</taxon>
        <taxon>Viridiplantae</taxon>
        <taxon>Streptophyta</taxon>
        <taxon>Embryophyta</taxon>
        <taxon>Tracheophyta</taxon>
        <taxon>Spermatophyta</taxon>
        <taxon>Magnoliopsida</taxon>
        <taxon>eudicotyledons</taxon>
        <taxon>Gunneridae</taxon>
        <taxon>Pentapetalae</taxon>
        <taxon>asterids</taxon>
        <taxon>lamiids</taxon>
        <taxon>Lamiales</taxon>
        <taxon>Oleaceae</taxon>
        <taxon>Forsythieae</taxon>
        <taxon>Forsythia</taxon>
    </lineage>
</organism>
<feature type="domain" description="RRM" evidence="1">
    <location>
        <begin position="223"/>
        <end position="249"/>
    </location>
</feature>
<dbReference type="InterPro" id="IPR011990">
    <property type="entry name" value="TPR-like_helical_dom_sf"/>
</dbReference>
<dbReference type="InterPro" id="IPR044534">
    <property type="entry name" value="TTL1-4"/>
</dbReference>
<gene>
    <name evidence="2" type="ORF">Fot_25498</name>
</gene>
<dbReference type="PANTHER" id="PTHR46050">
    <property type="entry name" value="TPR REPEAT-CONTAINING THIOREDOXIN"/>
    <property type="match status" value="1"/>
</dbReference>
<dbReference type="AlphaFoldDB" id="A0ABD1U9A0"/>
<dbReference type="InterPro" id="IPR000504">
    <property type="entry name" value="RRM_dom"/>
</dbReference>
<dbReference type="InterPro" id="IPR012677">
    <property type="entry name" value="Nucleotide-bd_a/b_plait_sf"/>
</dbReference>
<dbReference type="InterPro" id="IPR019734">
    <property type="entry name" value="TPR_rpt"/>
</dbReference>
<evidence type="ECO:0000313" key="3">
    <source>
        <dbReference type="Proteomes" id="UP001604277"/>
    </source>
</evidence>
<dbReference type="SUPFAM" id="SSF48452">
    <property type="entry name" value="TPR-like"/>
    <property type="match status" value="1"/>
</dbReference>
<dbReference type="EMBL" id="JBFOLJ010000007">
    <property type="protein sequence ID" value="KAL2521575.1"/>
    <property type="molecule type" value="Genomic_DNA"/>
</dbReference>
<keyword evidence="3" id="KW-1185">Reference proteome</keyword>
<proteinExistence type="predicted"/>